<evidence type="ECO:0000256" key="7">
    <source>
        <dbReference type="ARBA" id="ARBA00039099"/>
    </source>
</evidence>
<comment type="catalytic activity">
    <reaction evidence="8">
        <text>guanosine(26) in tRNA + 2 S-adenosyl-L-methionine = N(2)-dimethylguanosine(26) in tRNA + 2 S-adenosyl-L-homocysteine + 2 H(+)</text>
        <dbReference type="Rhea" id="RHEA:43140"/>
        <dbReference type="Rhea" id="RHEA-COMP:10359"/>
        <dbReference type="Rhea" id="RHEA-COMP:10360"/>
        <dbReference type="ChEBI" id="CHEBI:15378"/>
        <dbReference type="ChEBI" id="CHEBI:57856"/>
        <dbReference type="ChEBI" id="CHEBI:59789"/>
        <dbReference type="ChEBI" id="CHEBI:74269"/>
        <dbReference type="ChEBI" id="CHEBI:74513"/>
        <dbReference type="EC" id="2.1.1.216"/>
    </reaction>
</comment>
<protein>
    <recommendedName>
        <fullName evidence="7">tRNA (guanine(26)-N(2))-dimethyltransferase</fullName>
        <ecNumber evidence="7">2.1.1.216</ecNumber>
    </recommendedName>
</protein>
<evidence type="ECO:0000256" key="2">
    <source>
        <dbReference type="ARBA" id="ARBA00022603"/>
    </source>
</evidence>
<reference evidence="10 11" key="1">
    <citation type="submission" date="2021-06" db="EMBL/GenBank/DDBJ databases">
        <authorList>
            <person name="Palmer J.M."/>
        </authorList>
    </citation>
    <scope>NUCLEOTIDE SEQUENCE [LARGE SCALE GENOMIC DNA]</scope>
    <source>
        <strain evidence="10 11">XC_2019</strain>
        <tissue evidence="10">Muscle</tissue>
    </source>
</reference>
<evidence type="ECO:0000256" key="3">
    <source>
        <dbReference type="ARBA" id="ARBA00022679"/>
    </source>
</evidence>
<keyword evidence="1 9" id="KW-0820">tRNA-binding</keyword>
<comment type="similarity">
    <text evidence="9">Belongs to the class I-like SAM-binding methyltransferase superfamily. Trm1 family.</text>
</comment>
<keyword evidence="5 9" id="KW-0819">tRNA processing</keyword>
<dbReference type="InterPro" id="IPR029063">
    <property type="entry name" value="SAM-dependent_MTases_sf"/>
</dbReference>
<evidence type="ECO:0000313" key="10">
    <source>
        <dbReference type="EMBL" id="MEQ2206893.1"/>
    </source>
</evidence>
<dbReference type="SUPFAM" id="SSF53335">
    <property type="entry name" value="S-adenosyl-L-methionine-dependent methyltransferases"/>
    <property type="match status" value="1"/>
</dbReference>
<keyword evidence="4 9" id="KW-0949">S-adenosyl-L-methionine</keyword>
<gene>
    <name evidence="10" type="ORF">XENOCAPTIV_004267</name>
</gene>
<dbReference type="Gene3D" id="3.40.50.150">
    <property type="entry name" value="Vaccinia Virus protein VP39"/>
    <property type="match status" value="1"/>
</dbReference>
<keyword evidence="11" id="KW-1185">Reference proteome</keyword>
<evidence type="ECO:0000256" key="6">
    <source>
        <dbReference type="ARBA" id="ARBA00022884"/>
    </source>
</evidence>
<proteinExistence type="inferred from homology"/>
<dbReference type="EMBL" id="JAHRIN010043456">
    <property type="protein sequence ID" value="MEQ2206893.1"/>
    <property type="molecule type" value="Genomic_DNA"/>
</dbReference>
<evidence type="ECO:0000256" key="1">
    <source>
        <dbReference type="ARBA" id="ARBA00022555"/>
    </source>
</evidence>
<dbReference type="PANTHER" id="PTHR10631:SF3">
    <property type="entry name" value="TRNA (GUANINE(26)-N(2))-DIMETHYLTRANSFERASE"/>
    <property type="match status" value="1"/>
</dbReference>
<dbReference type="PROSITE" id="PS51626">
    <property type="entry name" value="SAM_MT_TRM1"/>
    <property type="match status" value="1"/>
</dbReference>
<dbReference type="InterPro" id="IPR002905">
    <property type="entry name" value="Trm1"/>
</dbReference>
<dbReference type="Pfam" id="PF02005">
    <property type="entry name" value="TRM"/>
    <property type="match status" value="1"/>
</dbReference>
<sequence length="211" mass="22900">MAQRGVKVLVPGEKERVVVSLSEEASDADKQVVEKNGAEVPEDTARVGEKCEVLRFALEVPGLQSVTANDFSSKAAALIARNAECNRVSHLLQASCKDASMLMYEMRGKKERYDVIDLDPYGSPAAFLDAAVQAISEGGLLCVTCTDMAVMAGNSGETCYSKYGSVSIKAKYCHEMVSARRMRSLKCENEHVLHVQTSRSVHIPTVLILGE</sequence>
<dbReference type="Proteomes" id="UP001434883">
    <property type="component" value="Unassembled WGS sequence"/>
</dbReference>
<evidence type="ECO:0000256" key="4">
    <source>
        <dbReference type="ARBA" id="ARBA00022691"/>
    </source>
</evidence>
<accession>A0ABV0RH70</accession>
<dbReference type="PANTHER" id="PTHR10631">
    <property type="entry name" value="N 2 ,N 2 -DIMETHYLGUANOSINE TRNA METHYLTRANSFERASE"/>
    <property type="match status" value="1"/>
</dbReference>
<evidence type="ECO:0000256" key="9">
    <source>
        <dbReference type="PROSITE-ProRule" id="PRU00958"/>
    </source>
</evidence>
<evidence type="ECO:0000256" key="8">
    <source>
        <dbReference type="ARBA" id="ARBA00051897"/>
    </source>
</evidence>
<keyword evidence="6 9" id="KW-0694">RNA-binding</keyword>
<dbReference type="EC" id="2.1.1.216" evidence="7"/>
<name>A0ABV0RH70_9TELE</name>
<comment type="caution">
    <text evidence="10">The sequence shown here is derived from an EMBL/GenBank/DDBJ whole genome shotgun (WGS) entry which is preliminary data.</text>
</comment>
<evidence type="ECO:0000256" key="5">
    <source>
        <dbReference type="ARBA" id="ARBA00022694"/>
    </source>
</evidence>
<organism evidence="10 11">
    <name type="scientific">Xenoophorus captivus</name>
    <dbReference type="NCBI Taxonomy" id="1517983"/>
    <lineage>
        <taxon>Eukaryota</taxon>
        <taxon>Metazoa</taxon>
        <taxon>Chordata</taxon>
        <taxon>Craniata</taxon>
        <taxon>Vertebrata</taxon>
        <taxon>Euteleostomi</taxon>
        <taxon>Actinopterygii</taxon>
        <taxon>Neopterygii</taxon>
        <taxon>Teleostei</taxon>
        <taxon>Neoteleostei</taxon>
        <taxon>Acanthomorphata</taxon>
        <taxon>Ovalentaria</taxon>
        <taxon>Atherinomorphae</taxon>
        <taxon>Cyprinodontiformes</taxon>
        <taxon>Goodeidae</taxon>
        <taxon>Xenoophorus</taxon>
    </lineage>
</organism>
<evidence type="ECO:0000313" key="11">
    <source>
        <dbReference type="Proteomes" id="UP001434883"/>
    </source>
</evidence>
<keyword evidence="2 9" id="KW-0489">Methyltransferase</keyword>
<keyword evidence="3 9" id="KW-0808">Transferase</keyword>